<gene>
    <name evidence="1" type="ORF">PENTCL1PPCAC_5146</name>
</gene>
<evidence type="ECO:0000313" key="1">
    <source>
        <dbReference type="EMBL" id="GMS82971.1"/>
    </source>
</evidence>
<dbReference type="InterPro" id="IPR016064">
    <property type="entry name" value="NAD/diacylglycerol_kinase_sf"/>
</dbReference>
<dbReference type="InterPro" id="IPR017437">
    <property type="entry name" value="ATP-NAD_kinase_PpnK-typ_C"/>
</dbReference>
<proteinExistence type="predicted"/>
<accession>A0AAV5STW0</accession>
<name>A0AAV5STW0_9BILA</name>
<evidence type="ECO:0000313" key="2">
    <source>
        <dbReference type="Proteomes" id="UP001432027"/>
    </source>
</evidence>
<organism evidence="1 2">
    <name type="scientific">Pristionchus entomophagus</name>
    <dbReference type="NCBI Taxonomy" id="358040"/>
    <lineage>
        <taxon>Eukaryota</taxon>
        <taxon>Metazoa</taxon>
        <taxon>Ecdysozoa</taxon>
        <taxon>Nematoda</taxon>
        <taxon>Chromadorea</taxon>
        <taxon>Rhabditida</taxon>
        <taxon>Rhabditina</taxon>
        <taxon>Diplogasteromorpha</taxon>
        <taxon>Diplogasteroidea</taxon>
        <taxon>Neodiplogasteridae</taxon>
        <taxon>Pristionchus</taxon>
    </lineage>
</organism>
<keyword evidence="2" id="KW-1185">Reference proteome</keyword>
<comment type="caution">
    <text evidence="1">The sequence shown here is derived from an EMBL/GenBank/DDBJ whole genome shotgun (WGS) entry which is preliminary data.</text>
</comment>
<dbReference type="GO" id="GO:0003951">
    <property type="term" value="F:NAD+ kinase activity"/>
    <property type="evidence" value="ECO:0007669"/>
    <property type="project" value="InterPro"/>
</dbReference>
<dbReference type="EMBL" id="BTSX01000002">
    <property type="protein sequence ID" value="GMS82971.1"/>
    <property type="molecule type" value="Genomic_DNA"/>
</dbReference>
<dbReference type="AlphaFoldDB" id="A0AAV5STW0"/>
<protein>
    <submittedName>
        <fullName evidence="1">Uncharacterized protein</fullName>
    </submittedName>
</protein>
<dbReference type="GO" id="GO:0019674">
    <property type="term" value="P:NAD+ metabolic process"/>
    <property type="evidence" value="ECO:0007669"/>
    <property type="project" value="InterPro"/>
</dbReference>
<reference evidence="1" key="1">
    <citation type="submission" date="2023-10" db="EMBL/GenBank/DDBJ databases">
        <title>Genome assembly of Pristionchus species.</title>
        <authorList>
            <person name="Yoshida K."/>
            <person name="Sommer R.J."/>
        </authorList>
    </citation>
    <scope>NUCLEOTIDE SEQUENCE</scope>
    <source>
        <strain evidence="1">RS0144</strain>
    </source>
</reference>
<sequence length="108" mass="12242">MAVSPVRAVESVTEANYIDLEDLITTPHDLLKKYREDLRYQQAENRKRIKVTINQEIFDAPLFALHELFVGEKDPSKTSYFKISIDGKPAQRQKSSGIIISFAGANSE</sequence>
<dbReference type="Proteomes" id="UP001432027">
    <property type="component" value="Unassembled WGS sequence"/>
</dbReference>
<feature type="non-terminal residue" evidence="1">
    <location>
        <position position="108"/>
    </location>
</feature>
<dbReference type="Gene3D" id="2.60.200.30">
    <property type="entry name" value="Probable inorganic polyphosphate/atp-NAD kinase, domain 2"/>
    <property type="match status" value="1"/>
</dbReference>
<dbReference type="SUPFAM" id="SSF111331">
    <property type="entry name" value="NAD kinase/diacylglycerol kinase-like"/>
    <property type="match status" value="1"/>
</dbReference>